<feature type="compositionally biased region" description="Basic and acidic residues" evidence="7">
    <location>
        <begin position="1193"/>
        <end position="1206"/>
    </location>
</feature>
<feature type="compositionally biased region" description="Basic and acidic residues" evidence="7">
    <location>
        <begin position="676"/>
        <end position="688"/>
    </location>
</feature>
<keyword evidence="4" id="KW-0862">Zinc</keyword>
<feature type="compositionally biased region" description="Basic residues" evidence="7">
    <location>
        <begin position="706"/>
        <end position="715"/>
    </location>
</feature>
<feature type="region of interest" description="Disordered" evidence="7">
    <location>
        <begin position="1346"/>
        <end position="1413"/>
    </location>
</feature>
<dbReference type="InterPro" id="IPR011011">
    <property type="entry name" value="Znf_FYVE_PHD"/>
</dbReference>
<dbReference type="Proteomes" id="UP000886611">
    <property type="component" value="Unassembled WGS sequence"/>
</dbReference>
<feature type="compositionally biased region" description="Basic and acidic residues" evidence="7">
    <location>
        <begin position="1255"/>
        <end position="1271"/>
    </location>
</feature>
<feature type="non-terminal residue" evidence="10">
    <location>
        <position position="1427"/>
    </location>
</feature>
<feature type="compositionally biased region" description="Acidic residues" evidence="7">
    <location>
        <begin position="769"/>
        <end position="780"/>
    </location>
</feature>
<feature type="compositionally biased region" description="Basic and acidic residues" evidence="7">
    <location>
        <begin position="623"/>
        <end position="638"/>
    </location>
</feature>
<dbReference type="PANTHER" id="PTHR14296">
    <property type="entry name" value="REMODELING AND SPACING FACTOR 1"/>
    <property type="match status" value="1"/>
</dbReference>
<keyword evidence="11" id="KW-1185">Reference proteome</keyword>
<comment type="subcellular location">
    <subcellularLocation>
        <location evidence="1">Nucleus</location>
    </subcellularLocation>
</comment>
<dbReference type="Gene3D" id="3.30.40.10">
    <property type="entry name" value="Zinc/RING finger domain, C3HC4 (zinc finger)"/>
    <property type="match status" value="1"/>
</dbReference>
<comment type="caution">
    <text evidence="10">The sequence shown here is derived from an EMBL/GenBank/DDBJ whole genome shotgun (WGS) entry which is preliminary data.</text>
</comment>
<feature type="region of interest" description="Disordered" evidence="7">
    <location>
        <begin position="298"/>
        <end position="366"/>
    </location>
</feature>
<dbReference type="InterPro" id="IPR001965">
    <property type="entry name" value="Znf_PHD"/>
</dbReference>
<accession>A0A8X7WYB9</accession>
<evidence type="ECO:0000256" key="7">
    <source>
        <dbReference type="SAM" id="MobiDB-lite"/>
    </source>
</evidence>
<dbReference type="PROSITE" id="PS50827">
    <property type="entry name" value="DDT"/>
    <property type="match status" value="1"/>
</dbReference>
<feature type="compositionally biased region" description="Basic and acidic residues" evidence="7">
    <location>
        <begin position="213"/>
        <end position="229"/>
    </location>
</feature>
<evidence type="ECO:0000256" key="2">
    <source>
        <dbReference type="ARBA" id="ARBA00022723"/>
    </source>
</evidence>
<dbReference type="GO" id="GO:0008270">
    <property type="term" value="F:zinc ion binding"/>
    <property type="evidence" value="ECO:0007669"/>
    <property type="project" value="UniProtKB-KW"/>
</dbReference>
<feature type="compositionally biased region" description="Basic and acidic residues" evidence="7">
    <location>
        <begin position="844"/>
        <end position="856"/>
    </location>
</feature>
<feature type="non-terminal residue" evidence="10">
    <location>
        <position position="1"/>
    </location>
</feature>
<keyword evidence="3 6" id="KW-0863">Zinc-finger</keyword>
<feature type="region of interest" description="Disordered" evidence="7">
    <location>
        <begin position="378"/>
        <end position="418"/>
    </location>
</feature>
<feature type="compositionally biased region" description="Acidic residues" evidence="7">
    <location>
        <begin position="1089"/>
        <end position="1101"/>
    </location>
</feature>
<sequence length="1427" mass="161700">MAASAAAEGSCPGLCPSFAVVCSFLDRYGGMLDLPEITFPQLEKALQDTATVNKTLVELHVKLMRKIGKSVSADRWEKYLLKMCQDFNSTWAWELEKKGYQEMNVESKAGILKFDENLKFKNVINEEDPDAMRLQPIGRDKDGLMYWFQLDQEHNVRVYVEEQDDQDGSSWRCVVRTRNDLAEIVELLKAQIDPALLKKSEQQEESSTSPNHENQEIKNEEKLTTKLEGDSCDVKVENVKKEAKETESKPPVLNTSTFNEVGKAEIKEEHLKKCEDISNEDTKTILKDHGKSIVDDNLKTLNTAMKQDPKAPDGTKSSAISSTSSLPEKSDISIKIDPPEEIKEKSTEEVERALKNDQQAKIPLKKRELKLTEDFDNGGKVVRNVPVTPTKELLKDEGKSEEETGQQTSLSLAGLEKKDGKDLLNGEVTTVKEHSNHRIRDESMNTAVSPKVKEHKEQELSKLVPKDENTVMEKNGQEASGQKTFVEAHRSQETSVIKSNCSKLEKSAEPKVERDLGKKADSAAVGNSSLQKESEEQFKVITCSSAKSDSVEQPKIAQEEKNETVNVDSRIDIHESKKDMLGHANTNAPEKITNADSEKELKKSKEAGVTEVIVINDTVSDTSEGKNDGGRLEKESSKVQKGTPDSSQSKKSQKRVARLTRQTAKAGAEVLAGEAEGPKKDESTKDAEDSNSNEVSSEIQKEGIRLKIKIPANKRKPNDQKEEKKQEVKTELPDVRSLRRSPRICRPTPKVAEIREKKVEKKQASMKDQEDEEEDEEQEDEAKASSRKKEREAKKVDQEAQSKAKGRSRRLRRPRWTGYRWQSRKAQGSSDEEEESEEDDSDEDYKVEKDKDRDKDDSADEEEETPNDDPCKHCGLSNHPELILLCDSCDSGYHTACLRPPLMIIPDGEWFCPPCQHKLLCEKLEQQLQNLDIVLKKKERAERRRERLVYVGISVENIIPPPVSNTDLDTNGRKAFSPHTLKEPEVEDWREEKKKESKKCKTLERRSTRARKFISYRFDEFDEAIDEAIEEDIKEAEGGGTGRGKDMSNITGHRGKDISTILKEESKENRRPQRAAALRRKKRRRLNDLDSDSTVDEDESDEFRISESSEEEEFVISEDGESDGEMPSNDDDSDFGLRTRRTRPRQAKVRRPSRALRRRRSKRELSDDDEDEETTSGGEEEEEEEDDDDDEITERSSEYSDHDLDLRRRRSCRSQKKEVNYCETSETEGSQKSFGSRRDKARMHRRFISSSDSEGSIRTKDSEEENFDSRPYRPPQKQKRRKTDEEEEEDRPVRKRLNRIETDEDEEDGEREASKRKKSPITAIIKVEEDLVDRGELPLDYALVELPSTNGQSPGKSLESLLPRPGTTLGGVSTSGASKNSTMACSTASNLAPNGTAGQEAPPQDEDDDDLFGVTDLVDYVCNSEQL</sequence>
<feature type="compositionally biased region" description="Basic and acidic residues" evidence="7">
    <location>
        <begin position="433"/>
        <end position="443"/>
    </location>
</feature>
<gene>
    <name evidence="10" type="primary">Rsf1</name>
    <name evidence="10" type="ORF">GTO96_0013095</name>
</gene>
<feature type="compositionally biased region" description="Polar residues" evidence="7">
    <location>
        <begin position="1370"/>
        <end position="1397"/>
    </location>
</feature>
<keyword evidence="2" id="KW-0479">Metal-binding</keyword>
<reference evidence="10 11" key="1">
    <citation type="journal article" date="2021" name="Cell">
        <title>Tracing the genetic footprints of vertebrate landing in non-teleost ray-finned fishes.</title>
        <authorList>
            <person name="Bi X."/>
            <person name="Wang K."/>
            <person name="Yang L."/>
            <person name="Pan H."/>
            <person name="Jiang H."/>
            <person name="Wei Q."/>
            <person name="Fang M."/>
            <person name="Yu H."/>
            <person name="Zhu C."/>
            <person name="Cai Y."/>
            <person name="He Y."/>
            <person name="Gan X."/>
            <person name="Zeng H."/>
            <person name="Yu D."/>
            <person name="Zhu Y."/>
            <person name="Jiang H."/>
            <person name="Qiu Q."/>
            <person name="Yang H."/>
            <person name="Zhang Y.E."/>
            <person name="Wang W."/>
            <person name="Zhu M."/>
            <person name="He S."/>
            <person name="Zhang G."/>
        </authorList>
    </citation>
    <scope>NUCLEOTIDE SEQUENCE [LARGE SCALE GENOMIC DNA]</scope>
    <source>
        <strain evidence="10">Bchr_013</strain>
    </source>
</reference>
<name>A0A8X7WYB9_POLSE</name>
<feature type="domain" description="PHD-type" evidence="8">
    <location>
        <begin position="868"/>
        <end position="918"/>
    </location>
</feature>
<evidence type="ECO:0000256" key="3">
    <source>
        <dbReference type="ARBA" id="ARBA00022771"/>
    </source>
</evidence>
<dbReference type="GO" id="GO:0031213">
    <property type="term" value="C:RSF complex"/>
    <property type="evidence" value="ECO:0007669"/>
    <property type="project" value="InterPro"/>
</dbReference>
<evidence type="ECO:0000256" key="1">
    <source>
        <dbReference type="ARBA" id="ARBA00004123"/>
    </source>
</evidence>
<dbReference type="InterPro" id="IPR028938">
    <property type="entry name" value="Rsf1-like"/>
</dbReference>
<feature type="domain" description="DDT" evidence="9">
    <location>
        <begin position="12"/>
        <end position="73"/>
    </location>
</feature>
<dbReference type="Pfam" id="PF00628">
    <property type="entry name" value="PHD"/>
    <property type="match status" value="1"/>
</dbReference>
<dbReference type="EMBL" id="JAATIS010008602">
    <property type="protein sequence ID" value="KAG2457247.1"/>
    <property type="molecule type" value="Genomic_DNA"/>
</dbReference>
<feature type="compositionally biased region" description="Polar residues" evidence="7">
    <location>
        <begin position="639"/>
        <end position="650"/>
    </location>
</feature>
<dbReference type="GO" id="GO:0042393">
    <property type="term" value="F:histone binding"/>
    <property type="evidence" value="ECO:0007669"/>
    <property type="project" value="TreeGrafter"/>
</dbReference>
<dbReference type="PROSITE" id="PS50016">
    <property type="entry name" value="ZF_PHD_2"/>
    <property type="match status" value="1"/>
</dbReference>
<feature type="compositionally biased region" description="Polar residues" evidence="7">
    <location>
        <begin position="1222"/>
        <end position="1234"/>
    </location>
</feature>
<dbReference type="SMART" id="SM00249">
    <property type="entry name" value="PHD"/>
    <property type="match status" value="1"/>
</dbReference>
<dbReference type="PANTHER" id="PTHR14296:SF16">
    <property type="entry name" value="REMODELING AND SPACING FACTOR 1"/>
    <property type="match status" value="1"/>
</dbReference>
<feature type="compositionally biased region" description="Polar residues" evidence="7">
    <location>
        <begin position="493"/>
        <end position="502"/>
    </location>
</feature>
<evidence type="ECO:0000259" key="9">
    <source>
        <dbReference type="PROSITE" id="PS50827"/>
    </source>
</evidence>
<evidence type="ECO:0000259" key="8">
    <source>
        <dbReference type="PROSITE" id="PS50016"/>
    </source>
</evidence>
<feature type="compositionally biased region" description="Basic and acidic residues" evidence="7">
    <location>
        <begin position="549"/>
        <end position="581"/>
    </location>
</feature>
<evidence type="ECO:0000313" key="11">
    <source>
        <dbReference type="Proteomes" id="UP000886611"/>
    </source>
</evidence>
<feature type="compositionally biased region" description="Basic and acidic residues" evidence="7">
    <location>
        <begin position="1054"/>
        <end position="1071"/>
    </location>
</feature>
<feature type="region of interest" description="Disordered" evidence="7">
    <location>
        <begin position="199"/>
        <end position="229"/>
    </location>
</feature>
<feature type="compositionally biased region" description="Basic and acidic residues" evidence="7">
    <location>
        <begin position="716"/>
        <end position="737"/>
    </location>
</feature>
<feature type="region of interest" description="Disordered" evidence="7">
    <location>
        <begin position="964"/>
        <end position="994"/>
    </location>
</feature>
<feature type="compositionally biased region" description="Acidic residues" evidence="7">
    <location>
        <begin position="857"/>
        <end position="867"/>
    </location>
</feature>
<evidence type="ECO:0000256" key="6">
    <source>
        <dbReference type="PROSITE-ProRule" id="PRU00146"/>
    </source>
</evidence>
<feature type="compositionally biased region" description="Basic residues" evidence="7">
    <location>
        <begin position="804"/>
        <end position="815"/>
    </location>
</feature>
<evidence type="ECO:0000256" key="5">
    <source>
        <dbReference type="ARBA" id="ARBA00023242"/>
    </source>
</evidence>
<feature type="region of interest" description="Disordered" evidence="7">
    <location>
        <begin position="433"/>
        <end position="873"/>
    </location>
</feature>
<evidence type="ECO:0000256" key="4">
    <source>
        <dbReference type="ARBA" id="ARBA00022833"/>
    </source>
</evidence>
<proteinExistence type="predicted"/>
<feature type="compositionally biased region" description="Acidic residues" evidence="7">
    <location>
        <begin position="1108"/>
        <end position="1134"/>
    </location>
</feature>
<protein>
    <submittedName>
        <fullName evidence="10">RSF1 factor</fullName>
    </submittedName>
</protein>
<dbReference type="PROSITE" id="PS01359">
    <property type="entry name" value="ZF_PHD_1"/>
    <property type="match status" value="1"/>
</dbReference>
<feature type="compositionally biased region" description="Acidic residues" evidence="7">
    <location>
        <begin position="830"/>
        <end position="843"/>
    </location>
</feature>
<feature type="compositionally biased region" description="Basic and acidic residues" evidence="7">
    <location>
        <begin position="503"/>
        <end position="521"/>
    </location>
</feature>
<dbReference type="InterPro" id="IPR019787">
    <property type="entry name" value="Znf_PHD-finger"/>
</dbReference>
<organism evidence="10 11">
    <name type="scientific">Polypterus senegalus</name>
    <name type="common">Senegal bichir</name>
    <dbReference type="NCBI Taxonomy" id="55291"/>
    <lineage>
        <taxon>Eukaryota</taxon>
        <taxon>Metazoa</taxon>
        <taxon>Chordata</taxon>
        <taxon>Craniata</taxon>
        <taxon>Vertebrata</taxon>
        <taxon>Euteleostomi</taxon>
        <taxon>Actinopterygii</taxon>
        <taxon>Polypteriformes</taxon>
        <taxon>Polypteridae</taxon>
        <taxon>Polypterus</taxon>
    </lineage>
</organism>
<dbReference type="CDD" id="cd15543">
    <property type="entry name" value="PHD_RSF1"/>
    <property type="match status" value="1"/>
</dbReference>
<feature type="compositionally biased region" description="Basic and acidic residues" evidence="7">
    <location>
        <begin position="451"/>
        <end position="471"/>
    </location>
</feature>
<feature type="compositionally biased region" description="Basic and acidic residues" evidence="7">
    <location>
        <begin position="328"/>
        <end position="355"/>
    </location>
</feature>
<feature type="compositionally biased region" description="Acidic residues" evidence="7">
    <location>
        <begin position="1166"/>
        <end position="1192"/>
    </location>
</feature>
<feature type="compositionally biased region" description="Basic and acidic residues" evidence="7">
    <location>
        <begin position="752"/>
        <end position="768"/>
    </location>
</feature>
<dbReference type="InterPro" id="IPR013083">
    <property type="entry name" value="Znf_RING/FYVE/PHD"/>
</dbReference>
<dbReference type="SUPFAM" id="SSF57903">
    <property type="entry name" value="FYVE/PHD zinc finger"/>
    <property type="match status" value="1"/>
</dbReference>
<feature type="compositionally biased region" description="Basic and acidic residues" evidence="7">
    <location>
        <begin position="596"/>
        <end position="608"/>
    </location>
</feature>
<feature type="compositionally biased region" description="Basic and acidic residues" evidence="7">
    <location>
        <begin position="781"/>
        <end position="802"/>
    </location>
</feature>
<dbReference type="InterPro" id="IPR019786">
    <property type="entry name" value="Zinc_finger_PHD-type_CS"/>
</dbReference>
<keyword evidence="5" id="KW-0539">Nucleus</keyword>
<dbReference type="InterPro" id="IPR018501">
    <property type="entry name" value="DDT_dom"/>
</dbReference>
<evidence type="ECO:0000313" key="10">
    <source>
        <dbReference type="EMBL" id="KAG2457247.1"/>
    </source>
</evidence>
<feature type="compositionally biased region" description="Basic and acidic residues" evidence="7">
    <location>
        <begin position="392"/>
        <end position="402"/>
    </location>
</feature>
<dbReference type="GO" id="GO:0045892">
    <property type="term" value="P:negative regulation of DNA-templated transcription"/>
    <property type="evidence" value="ECO:0007669"/>
    <property type="project" value="TreeGrafter"/>
</dbReference>
<feature type="compositionally biased region" description="Basic residues" evidence="7">
    <location>
        <begin position="1138"/>
        <end position="1162"/>
    </location>
</feature>
<feature type="region of interest" description="Disordered" evidence="7">
    <location>
        <begin position="1033"/>
        <end position="1330"/>
    </location>
</feature>
<feature type="compositionally biased region" description="Low complexity" evidence="7">
    <location>
        <begin position="664"/>
        <end position="675"/>
    </location>
</feature>